<evidence type="ECO:0000313" key="5">
    <source>
        <dbReference type="EMBL" id="MBP2380133.1"/>
    </source>
</evidence>
<evidence type="ECO:0000256" key="2">
    <source>
        <dbReference type="ARBA" id="ARBA00022679"/>
    </source>
</evidence>
<dbReference type="PANTHER" id="PTHR43464">
    <property type="entry name" value="METHYLTRANSFERASE"/>
    <property type="match status" value="1"/>
</dbReference>
<feature type="domain" description="Methyltransferase" evidence="4">
    <location>
        <begin position="51"/>
        <end position="143"/>
    </location>
</feature>
<dbReference type="InterPro" id="IPR029063">
    <property type="entry name" value="SAM-dependent_MTases_sf"/>
</dbReference>
<reference evidence="5 6" key="1">
    <citation type="submission" date="2021-03" db="EMBL/GenBank/DDBJ databases">
        <title>Sequencing the genomes of 1000 actinobacteria strains.</title>
        <authorList>
            <person name="Klenk H.-P."/>
        </authorList>
    </citation>
    <scope>NUCLEOTIDE SEQUENCE [LARGE SCALE GENOMIC DNA]</scope>
    <source>
        <strain evidence="5 6">DSM 14566</strain>
    </source>
</reference>
<proteinExistence type="predicted"/>
<keyword evidence="1 5" id="KW-0489">Methyltransferase</keyword>
<evidence type="ECO:0000256" key="3">
    <source>
        <dbReference type="ARBA" id="ARBA00022691"/>
    </source>
</evidence>
<dbReference type="EMBL" id="JAGIOD010000001">
    <property type="protein sequence ID" value="MBP2380133.1"/>
    <property type="molecule type" value="Genomic_DNA"/>
</dbReference>
<sequence length="253" mass="27283">MTSGSPPPPGSLPDALYADPRLAACYDTFNGERDDLDRYESILAELGARTVVDIGCGTGALAVRLAASGLDVTGVDPAAASLEVARGKPSAELVRWVLGTAEDLSTLVADAAVMTGNVAQVFVTDEGWASTLRALRATLRRGGHLVFESRRPARRSWEEWQAESAEQVWEVPGMGRVVGVGRPTLCEVELPLVTFADDFTFEDGSIVTSTTTLRFREERELRSSVEAAGFTVEEIRQAPDRPDREFVVIARAS</sequence>
<dbReference type="InterPro" id="IPR041698">
    <property type="entry name" value="Methyltransf_25"/>
</dbReference>
<gene>
    <name evidence="5" type="ORF">JOF43_000090</name>
</gene>
<dbReference type="RefSeq" id="WP_209897780.1">
    <property type="nucleotide sequence ID" value="NZ_BAAAJW010000016.1"/>
</dbReference>
<name>A0ABS4WVF2_9MICO</name>
<organism evidence="5 6">
    <name type="scientific">Brachybacterium sacelli</name>
    <dbReference type="NCBI Taxonomy" id="173364"/>
    <lineage>
        <taxon>Bacteria</taxon>
        <taxon>Bacillati</taxon>
        <taxon>Actinomycetota</taxon>
        <taxon>Actinomycetes</taxon>
        <taxon>Micrococcales</taxon>
        <taxon>Dermabacteraceae</taxon>
        <taxon>Brachybacterium</taxon>
    </lineage>
</organism>
<dbReference type="Proteomes" id="UP001519290">
    <property type="component" value="Unassembled WGS sequence"/>
</dbReference>
<comment type="caution">
    <text evidence="5">The sequence shown here is derived from an EMBL/GenBank/DDBJ whole genome shotgun (WGS) entry which is preliminary data.</text>
</comment>
<dbReference type="SUPFAM" id="SSF53335">
    <property type="entry name" value="S-adenosyl-L-methionine-dependent methyltransferases"/>
    <property type="match status" value="1"/>
</dbReference>
<evidence type="ECO:0000259" key="4">
    <source>
        <dbReference type="Pfam" id="PF13649"/>
    </source>
</evidence>
<keyword evidence="3" id="KW-0949">S-adenosyl-L-methionine</keyword>
<evidence type="ECO:0000313" key="6">
    <source>
        <dbReference type="Proteomes" id="UP001519290"/>
    </source>
</evidence>
<accession>A0ABS4WVF2</accession>
<dbReference type="GO" id="GO:0032259">
    <property type="term" value="P:methylation"/>
    <property type="evidence" value="ECO:0007669"/>
    <property type="project" value="UniProtKB-KW"/>
</dbReference>
<protein>
    <submittedName>
        <fullName evidence="5">SAM-dependent methyltransferase</fullName>
    </submittedName>
</protein>
<dbReference type="CDD" id="cd02440">
    <property type="entry name" value="AdoMet_MTases"/>
    <property type="match status" value="1"/>
</dbReference>
<dbReference type="Pfam" id="PF13649">
    <property type="entry name" value="Methyltransf_25"/>
    <property type="match status" value="1"/>
</dbReference>
<dbReference type="PANTHER" id="PTHR43464:SF19">
    <property type="entry name" value="UBIQUINONE BIOSYNTHESIS O-METHYLTRANSFERASE, MITOCHONDRIAL"/>
    <property type="match status" value="1"/>
</dbReference>
<keyword evidence="2" id="KW-0808">Transferase</keyword>
<evidence type="ECO:0000256" key="1">
    <source>
        <dbReference type="ARBA" id="ARBA00022603"/>
    </source>
</evidence>
<dbReference type="GO" id="GO:0008168">
    <property type="term" value="F:methyltransferase activity"/>
    <property type="evidence" value="ECO:0007669"/>
    <property type="project" value="UniProtKB-KW"/>
</dbReference>
<keyword evidence="6" id="KW-1185">Reference proteome</keyword>
<dbReference type="Gene3D" id="3.40.50.150">
    <property type="entry name" value="Vaccinia Virus protein VP39"/>
    <property type="match status" value="1"/>
</dbReference>